<dbReference type="KEGG" id="ade:Adeh_3132"/>
<evidence type="ECO:0000256" key="1">
    <source>
        <dbReference type="SAM" id="MobiDB-lite"/>
    </source>
</evidence>
<dbReference type="Pfam" id="PF10636">
    <property type="entry name" value="hemP"/>
    <property type="match status" value="1"/>
</dbReference>
<feature type="compositionally biased region" description="Low complexity" evidence="1">
    <location>
        <begin position="31"/>
        <end position="49"/>
    </location>
</feature>
<dbReference type="EMBL" id="CP000251">
    <property type="protein sequence ID" value="ABC82901.1"/>
    <property type="molecule type" value="Genomic_DNA"/>
</dbReference>
<gene>
    <name evidence="2" type="ordered locus">Adeh_3132</name>
</gene>
<sequence>MTASRRLGYGVRILKVIRNIASGGAGPTGPPARTAGSDASAAAAGRPRRTTTAALLGDARELVIEHAGEAYRLRVTSKGKLILTK</sequence>
<reference evidence="2 3" key="1">
    <citation type="submission" date="2006-01" db="EMBL/GenBank/DDBJ databases">
        <title>Complete sequence of Anaeromyxobacter dehalogenans 2CP-C.</title>
        <authorList>
            <consortium name="US DOE Joint Genome Institute"/>
            <person name="Copeland A."/>
            <person name="Lucas S."/>
            <person name="Lapidus A."/>
            <person name="Barry K."/>
            <person name="Detter J.C."/>
            <person name="Glavina T."/>
            <person name="Hammon N."/>
            <person name="Israni S."/>
            <person name="Pitluck S."/>
            <person name="Brettin T."/>
            <person name="Bruce D."/>
            <person name="Han C."/>
            <person name="Tapia R."/>
            <person name="Gilna P."/>
            <person name="Kiss H."/>
            <person name="Schmutz J."/>
            <person name="Larimer F."/>
            <person name="Land M."/>
            <person name="Kyrpides N."/>
            <person name="Anderson I."/>
            <person name="Sanford R.A."/>
            <person name="Ritalahti K.M."/>
            <person name="Thomas H.S."/>
            <person name="Kirby J.R."/>
            <person name="Zhulin I.B."/>
            <person name="Loeffler F.E."/>
            <person name="Richardson P."/>
        </authorList>
    </citation>
    <scope>NUCLEOTIDE SEQUENCE [LARGE SCALE GENOMIC DNA]</scope>
    <source>
        <strain evidence="2 3">2CP-C</strain>
    </source>
</reference>
<name>Q2IE97_ANADE</name>
<protein>
    <recommendedName>
        <fullName evidence="4">Hemin uptake protein HemP</fullName>
    </recommendedName>
</protein>
<dbReference type="HOGENOM" id="CLU_2769960_0_0_7"/>
<dbReference type="InterPro" id="IPR019600">
    <property type="entry name" value="Hemin_uptake_protein_HemP"/>
</dbReference>
<dbReference type="Proteomes" id="UP000001935">
    <property type="component" value="Chromosome"/>
</dbReference>
<dbReference type="AlphaFoldDB" id="Q2IE97"/>
<proteinExistence type="predicted"/>
<accession>Q2IE97</accession>
<evidence type="ECO:0000313" key="2">
    <source>
        <dbReference type="EMBL" id="ABC82901.1"/>
    </source>
</evidence>
<feature type="region of interest" description="Disordered" evidence="1">
    <location>
        <begin position="21"/>
        <end position="49"/>
    </location>
</feature>
<dbReference type="Gene3D" id="2.10.70.10">
    <property type="entry name" value="Complement Module, domain 1"/>
    <property type="match status" value="1"/>
</dbReference>
<dbReference type="STRING" id="290397.Adeh_3132"/>
<evidence type="ECO:0000313" key="3">
    <source>
        <dbReference type="Proteomes" id="UP000001935"/>
    </source>
</evidence>
<organism evidence="2 3">
    <name type="scientific">Anaeromyxobacter dehalogenans (strain 2CP-C)</name>
    <dbReference type="NCBI Taxonomy" id="290397"/>
    <lineage>
        <taxon>Bacteria</taxon>
        <taxon>Pseudomonadati</taxon>
        <taxon>Myxococcota</taxon>
        <taxon>Myxococcia</taxon>
        <taxon>Myxococcales</taxon>
        <taxon>Cystobacterineae</taxon>
        <taxon>Anaeromyxobacteraceae</taxon>
        <taxon>Anaeromyxobacter</taxon>
    </lineage>
</organism>
<evidence type="ECO:0008006" key="4">
    <source>
        <dbReference type="Google" id="ProtNLM"/>
    </source>
</evidence>